<organism evidence="12">
    <name type="scientific">Guillardia theta</name>
    <name type="common">Cryptophyte</name>
    <name type="synonym">Cryptomonas phi</name>
    <dbReference type="NCBI Taxonomy" id="55529"/>
    <lineage>
        <taxon>Eukaryota</taxon>
        <taxon>Cryptophyceae</taxon>
        <taxon>Pyrenomonadales</taxon>
        <taxon>Geminigeraceae</taxon>
        <taxon>Guillardia</taxon>
    </lineage>
</organism>
<comment type="cofactor">
    <cofactor evidence="2">
        <name>[4Fe-4S] cluster</name>
        <dbReference type="ChEBI" id="CHEBI:49883"/>
    </cofactor>
</comment>
<protein>
    <submittedName>
        <fullName evidence="12">Uncharacterized protein</fullName>
    </submittedName>
</protein>
<evidence type="ECO:0000256" key="9">
    <source>
        <dbReference type="ARBA" id="ARBA00023014"/>
    </source>
</evidence>
<dbReference type="AlphaFoldDB" id="A0A7S4LZ90"/>
<feature type="domain" description="Nitrite/Sulfite reductase ferredoxin-like" evidence="11">
    <location>
        <begin position="482"/>
        <end position="550"/>
    </location>
</feature>
<sequence>MVKVLFTMAAKITSAVALLVAASLFLGAHAYHSVSLNYFAPSVRPVFSLRAGQRGRVGPRMVASPKPDLSAWFAPGQKYGPQNPGQPAPTQLPYDNNKLDKNKVEAIKVSGDHLKSPLQQEMADLESIDISDEAVVILKHHGSYQQQNRDLQKSDKKGYADSYQFMLRLKNPCGKVDAKTYQCIDDLSEKYGQKDLRATTRMAFQIHGIRKKDLKTVIASIANAGGSTLGGCGDINRNVMTPPAPVSDPAYQNAFQTANYIAELFKPSSPSFAELWLDGEKAAEVEYWKKDLVQGSTGTNHIPPVASTIEELDKKMHDARMHDAGTGIITGDELEPLYGRTYLPRKFKVAVTVPGDNSIDAYTHDVCLVVIMDESGKNLKGYNIMVGGGMGRTHNKETTFARTADHLGYIAKEDLTECMKSILAAQRDHGNREIRANARLKYLVHTLGVDNFRKLVESYFGKKIQPWVPLPEWQMVDWLGWHPQGDGKWFLGVNVEQGRIKNEGSFKLKTALRKIVDTYGCDIRLTPHQNIEICGIEEKEKAKIDAILKEHGVKSIQEIDDMTRKGIACPAFPLCGLAQSEAERVMPQYINRINNLMEKMGLPGESFVMRMTGCPNGCARPYMAEMAFVGMGGDSYQIWLGGSPNQDGRTAWRWKDRVKNEDVEGTIEPLLYMWKSQRNGQAERFGDFIHRLGQEAVDKYVESYESGTAFKNVVVEKPPLKKA</sequence>
<dbReference type="PRINTS" id="PR00397">
    <property type="entry name" value="SIROHAEM"/>
</dbReference>
<evidence type="ECO:0000313" key="12">
    <source>
        <dbReference type="EMBL" id="CAE2190911.1"/>
    </source>
</evidence>
<dbReference type="PANTHER" id="PTHR11493">
    <property type="entry name" value="SULFITE REDUCTASE [NADPH] SUBUNIT BETA-RELATED"/>
    <property type="match status" value="1"/>
</dbReference>
<dbReference type="GO" id="GO:0020037">
    <property type="term" value="F:heme binding"/>
    <property type="evidence" value="ECO:0007669"/>
    <property type="project" value="InterPro"/>
</dbReference>
<dbReference type="PANTHER" id="PTHR11493:SF47">
    <property type="entry name" value="SULFITE REDUCTASE [NADPH] SUBUNIT BETA"/>
    <property type="match status" value="1"/>
</dbReference>
<name>A0A7S4LZ90_GUITH</name>
<dbReference type="SUPFAM" id="SSF56014">
    <property type="entry name" value="Nitrite and sulphite reductase 4Fe-4S domain-like"/>
    <property type="match status" value="2"/>
</dbReference>
<feature type="domain" description="Nitrite/Sulfite reductase ferredoxin-like" evidence="11">
    <location>
        <begin position="163"/>
        <end position="223"/>
    </location>
</feature>
<dbReference type="Pfam" id="PF01077">
    <property type="entry name" value="NIR_SIR"/>
    <property type="match status" value="2"/>
</dbReference>
<dbReference type="GO" id="GO:0016002">
    <property type="term" value="F:sulfite reductase activity"/>
    <property type="evidence" value="ECO:0007669"/>
    <property type="project" value="TreeGrafter"/>
</dbReference>
<dbReference type="InterPro" id="IPR006066">
    <property type="entry name" value="NO2/SO3_Rdtase_FeS/sirohaem_BS"/>
</dbReference>
<dbReference type="Gene3D" id="3.90.480.20">
    <property type="match status" value="1"/>
</dbReference>
<feature type="domain" description="Nitrite/sulphite reductase 4Fe-4S" evidence="10">
    <location>
        <begin position="331"/>
        <end position="463"/>
    </location>
</feature>
<dbReference type="GO" id="GO:0046872">
    <property type="term" value="F:metal ion binding"/>
    <property type="evidence" value="ECO:0007669"/>
    <property type="project" value="UniProtKB-KW"/>
</dbReference>
<dbReference type="GO" id="GO:0009337">
    <property type="term" value="C:sulfite reductase complex (NADPH)"/>
    <property type="evidence" value="ECO:0007669"/>
    <property type="project" value="TreeGrafter"/>
</dbReference>
<accession>A0A7S4LZ90</accession>
<proteinExistence type="inferred from homology"/>
<comment type="cofactor">
    <cofactor evidence="1">
        <name>siroheme</name>
        <dbReference type="ChEBI" id="CHEBI:60052"/>
    </cofactor>
</comment>
<dbReference type="Gene3D" id="3.30.413.10">
    <property type="entry name" value="Sulfite Reductase Hemoprotein, domain 1"/>
    <property type="match status" value="2"/>
</dbReference>
<keyword evidence="7" id="KW-0560">Oxidoreductase</keyword>
<dbReference type="Pfam" id="PF03460">
    <property type="entry name" value="NIR_SIR_ferr"/>
    <property type="match status" value="2"/>
</dbReference>
<dbReference type="GO" id="GO:0051539">
    <property type="term" value="F:4 iron, 4 sulfur cluster binding"/>
    <property type="evidence" value="ECO:0007669"/>
    <property type="project" value="UniProtKB-KW"/>
</dbReference>
<comment type="similarity">
    <text evidence="3">Belongs to the nitrite and sulfite reductase 4Fe-4S domain family.</text>
</comment>
<evidence type="ECO:0000256" key="2">
    <source>
        <dbReference type="ARBA" id="ARBA00001966"/>
    </source>
</evidence>
<gene>
    <name evidence="12" type="ORF">GTHE00462_LOCUS222</name>
</gene>
<keyword evidence="8" id="KW-0408">Iron</keyword>
<keyword evidence="6" id="KW-0479">Metal-binding</keyword>
<dbReference type="SUPFAM" id="SSF55124">
    <property type="entry name" value="Nitrite/Sulfite reductase N-terminal domain-like"/>
    <property type="match status" value="2"/>
</dbReference>
<dbReference type="InterPro" id="IPR005117">
    <property type="entry name" value="NiRdtase/SiRdtase_haem-b_fer"/>
</dbReference>
<keyword evidence="4" id="KW-0004">4Fe-4S</keyword>
<evidence type="ECO:0000259" key="10">
    <source>
        <dbReference type="Pfam" id="PF01077"/>
    </source>
</evidence>
<keyword evidence="5" id="KW-0349">Heme</keyword>
<dbReference type="FunFam" id="3.30.413.10:FF:000014">
    <property type="entry name" value="Sulfite reductase [ferredoxin], chloroplastic"/>
    <property type="match status" value="1"/>
</dbReference>
<evidence type="ECO:0000256" key="7">
    <source>
        <dbReference type="ARBA" id="ARBA00023002"/>
    </source>
</evidence>
<evidence type="ECO:0000256" key="8">
    <source>
        <dbReference type="ARBA" id="ARBA00023004"/>
    </source>
</evidence>
<evidence type="ECO:0000256" key="3">
    <source>
        <dbReference type="ARBA" id="ARBA00010429"/>
    </source>
</evidence>
<evidence type="ECO:0000256" key="1">
    <source>
        <dbReference type="ARBA" id="ARBA00001929"/>
    </source>
</evidence>
<dbReference type="GO" id="GO:0050311">
    <property type="term" value="F:sulfite reductase (ferredoxin) activity"/>
    <property type="evidence" value="ECO:0007669"/>
    <property type="project" value="TreeGrafter"/>
</dbReference>
<reference evidence="12" key="1">
    <citation type="submission" date="2021-01" db="EMBL/GenBank/DDBJ databases">
        <authorList>
            <person name="Corre E."/>
            <person name="Pelletier E."/>
            <person name="Niang G."/>
            <person name="Scheremetjew M."/>
            <person name="Finn R."/>
            <person name="Kale V."/>
            <person name="Holt S."/>
            <person name="Cochrane G."/>
            <person name="Meng A."/>
            <person name="Brown T."/>
            <person name="Cohen L."/>
        </authorList>
    </citation>
    <scope>NUCLEOTIDE SEQUENCE</scope>
    <source>
        <strain evidence="12">CCMP 2712</strain>
    </source>
</reference>
<evidence type="ECO:0000256" key="5">
    <source>
        <dbReference type="ARBA" id="ARBA00022617"/>
    </source>
</evidence>
<dbReference type="PROSITE" id="PS00365">
    <property type="entry name" value="NIR_SIR"/>
    <property type="match status" value="1"/>
</dbReference>
<evidence type="ECO:0000256" key="4">
    <source>
        <dbReference type="ARBA" id="ARBA00022485"/>
    </source>
</evidence>
<dbReference type="NCBIfam" id="NF010029">
    <property type="entry name" value="PRK13504.1"/>
    <property type="match status" value="1"/>
</dbReference>
<evidence type="ECO:0000259" key="11">
    <source>
        <dbReference type="Pfam" id="PF03460"/>
    </source>
</evidence>
<dbReference type="GO" id="GO:0000103">
    <property type="term" value="P:sulfate assimilation"/>
    <property type="evidence" value="ECO:0007669"/>
    <property type="project" value="TreeGrafter"/>
</dbReference>
<feature type="domain" description="Nitrite/sulphite reductase 4Fe-4S" evidence="10">
    <location>
        <begin position="564"/>
        <end position="704"/>
    </location>
</feature>
<dbReference type="InterPro" id="IPR006067">
    <property type="entry name" value="NO2/SO3_Rdtase_4Fe4S_dom"/>
</dbReference>
<keyword evidence="9" id="KW-0411">Iron-sulfur</keyword>
<evidence type="ECO:0000256" key="6">
    <source>
        <dbReference type="ARBA" id="ARBA00022723"/>
    </source>
</evidence>
<dbReference type="EMBL" id="HBKN01000271">
    <property type="protein sequence ID" value="CAE2190911.1"/>
    <property type="molecule type" value="Transcribed_RNA"/>
</dbReference>
<dbReference type="InterPro" id="IPR045169">
    <property type="entry name" value="NO2/SO3_Rdtase_4Fe4S_prot"/>
</dbReference>
<dbReference type="InterPro" id="IPR045854">
    <property type="entry name" value="NO2/SO3_Rdtase_4Fe4S_sf"/>
</dbReference>
<dbReference type="InterPro" id="IPR036136">
    <property type="entry name" value="Nit/Sulf_reduc_fer-like_dom_sf"/>
</dbReference>